<accession>A0AAN5I2R2</accession>
<organism evidence="2 3">
    <name type="scientific">Pristionchus mayeri</name>
    <dbReference type="NCBI Taxonomy" id="1317129"/>
    <lineage>
        <taxon>Eukaryota</taxon>
        <taxon>Metazoa</taxon>
        <taxon>Ecdysozoa</taxon>
        <taxon>Nematoda</taxon>
        <taxon>Chromadorea</taxon>
        <taxon>Rhabditida</taxon>
        <taxon>Rhabditina</taxon>
        <taxon>Diplogasteromorpha</taxon>
        <taxon>Diplogasteroidea</taxon>
        <taxon>Neodiplogasteridae</taxon>
        <taxon>Pristionchus</taxon>
    </lineage>
</organism>
<feature type="region of interest" description="Disordered" evidence="1">
    <location>
        <begin position="1"/>
        <end position="21"/>
    </location>
</feature>
<gene>
    <name evidence="2" type="ORF">PMAYCL1PPCAC_19560</name>
</gene>
<keyword evidence="3" id="KW-1185">Reference proteome</keyword>
<evidence type="ECO:0000313" key="3">
    <source>
        <dbReference type="Proteomes" id="UP001328107"/>
    </source>
</evidence>
<proteinExistence type="predicted"/>
<sequence length="120" mass="14062">DYYALDEIKEESEEFKDEPRDEFADIKQEEPVLNAWYLNKANEIKEEPMEIKEEPIDEFKQEEPISDILCPSTGTSHPVGGPVTVTEVALKTKMRRIRRVKCVVCHRLCNRAEMNRFTMD</sequence>
<evidence type="ECO:0000313" key="2">
    <source>
        <dbReference type="EMBL" id="GMR49365.1"/>
    </source>
</evidence>
<protein>
    <submittedName>
        <fullName evidence="2">Uncharacterized protein</fullName>
    </submittedName>
</protein>
<dbReference type="Proteomes" id="UP001328107">
    <property type="component" value="Unassembled WGS sequence"/>
</dbReference>
<dbReference type="EMBL" id="BTRK01000004">
    <property type="protein sequence ID" value="GMR49365.1"/>
    <property type="molecule type" value="Genomic_DNA"/>
</dbReference>
<feature type="non-terminal residue" evidence="2">
    <location>
        <position position="1"/>
    </location>
</feature>
<evidence type="ECO:0000256" key="1">
    <source>
        <dbReference type="SAM" id="MobiDB-lite"/>
    </source>
</evidence>
<name>A0AAN5I2R2_9BILA</name>
<reference evidence="3" key="1">
    <citation type="submission" date="2022-10" db="EMBL/GenBank/DDBJ databases">
        <title>Genome assembly of Pristionchus species.</title>
        <authorList>
            <person name="Yoshida K."/>
            <person name="Sommer R.J."/>
        </authorList>
    </citation>
    <scope>NUCLEOTIDE SEQUENCE [LARGE SCALE GENOMIC DNA]</scope>
    <source>
        <strain evidence="3">RS5460</strain>
    </source>
</reference>
<comment type="caution">
    <text evidence="2">The sequence shown here is derived from an EMBL/GenBank/DDBJ whole genome shotgun (WGS) entry which is preliminary data.</text>
</comment>
<dbReference type="AlphaFoldDB" id="A0AAN5I2R2"/>